<dbReference type="Gene3D" id="3.30.465.10">
    <property type="match status" value="1"/>
</dbReference>
<dbReference type="SUPFAM" id="SSF56176">
    <property type="entry name" value="FAD-binding/transporter-associated domain-like"/>
    <property type="match status" value="1"/>
</dbReference>
<feature type="non-terminal residue" evidence="2">
    <location>
        <position position="205"/>
    </location>
</feature>
<evidence type="ECO:0000259" key="1">
    <source>
        <dbReference type="PROSITE" id="PS51387"/>
    </source>
</evidence>
<dbReference type="EMBL" id="BARU01041787">
    <property type="protein sequence ID" value="GAH78001.1"/>
    <property type="molecule type" value="Genomic_DNA"/>
</dbReference>
<dbReference type="InterPro" id="IPR016169">
    <property type="entry name" value="FAD-bd_PCMH_sub2"/>
</dbReference>
<dbReference type="InterPro" id="IPR016167">
    <property type="entry name" value="FAD-bd_PCMH_sub1"/>
</dbReference>
<gene>
    <name evidence="2" type="ORF">S03H2_64345</name>
</gene>
<dbReference type="Pfam" id="PF01565">
    <property type="entry name" value="FAD_binding_4"/>
    <property type="match status" value="1"/>
</dbReference>
<dbReference type="InterPro" id="IPR016166">
    <property type="entry name" value="FAD-bd_PCMH"/>
</dbReference>
<dbReference type="InterPro" id="IPR006094">
    <property type="entry name" value="Oxid_FAD_bind_N"/>
</dbReference>
<evidence type="ECO:0000313" key="2">
    <source>
        <dbReference type="EMBL" id="GAH78001.1"/>
    </source>
</evidence>
<dbReference type="PANTHER" id="PTHR42934">
    <property type="entry name" value="GLYCOLATE OXIDASE SUBUNIT GLCD"/>
    <property type="match status" value="1"/>
</dbReference>
<dbReference type="PANTHER" id="PTHR42934:SF2">
    <property type="entry name" value="GLYCOLATE OXIDASE SUBUNIT GLCD"/>
    <property type="match status" value="1"/>
</dbReference>
<proteinExistence type="predicted"/>
<comment type="caution">
    <text evidence="2">The sequence shown here is derived from an EMBL/GenBank/DDBJ whole genome shotgun (WGS) entry which is preliminary data.</text>
</comment>
<dbReference type="PROSITE" id="PS51387">
    <property type="entry name" value="FAD_PCMH"/>
    <property type="match status" value="1"/>
</dbReference>
<protein>
    <recommendedName>
        <fullName evidence="1">FAD-binding PCMH-type domain-containing protein</fullName>
    </recommendedName>
</protein>
<dbReference type="InterPro" id="IPR036318">
    <property type="entry name" value="FAD-bd_PCMH-like_sf"/>
</dbReference>
<dbReference type="Gene3D" id="3.30.43.10">
    <property type="entry name" value="Uridine Diphospho-n-acetylenolpyruvylglucosamine Reductase, domain 2"/>
    <property type="match status" value="1"/>
</dbReference>
<dbReference type="InterPro" id="IPR051914">
    <property type="entry name" value="FAD-linked_OxidoTrans_Type4"/>
</dbReference>
<accession>X1I6K7</accession>
<sequence length="205" mass="22607">MARGDLKHKQIYNVLVNTLGVEYVSDDPAIMEAFSRESQTHAHKARGRAGFIVLPGNTEDVKQVVKLANRYKFPYSVSGTGLHLRTCAAVSPYWCFIDPKRMDKFWIDRKNKYAIVEPYVTHAQLQAEAMKLGLFNGTGGPSGQSSVLAHNIAFGTQWTAYRHGINRNVLGVEWVLPTGETLKTGSLAIPGAGYCWGEGPGPDLR</sequence>
<dbReference type="AlphaFoldDB" id="X1I6K7"/>
<dbReference type="GO" id="GO:0071949">
    <property type="term" value="F:FAD binding"/>
    <property type="evidence" value="ECO:0007669"/>
    <property type="project" value="InterPro"/>
</dbReference>
<feature type="domain" description="FAD-binding PCMH-type" evidence="1">
    <location>
        <begin position="45"/>
        <end position="205"/>
    </location>
</feature>
<name>X1I6K7_9ZZZZ</name>
<reference evidence="2" key="1">
    <citation type="journal article" date="2014" name="Front. Microbiol.">
        <title>High frequency of phylogenetically diverse reductive dehalogenase-homologous genes in deep subseafloor sedimentary metagenomes.</title>
        <authorList>
            <person name="Kawai M."/>
            <person name="Futagami T."/>
            <person name="Toyoda A."/>
            <person name="Takaki Y."/>
            <person name="Nishi S."/>
            <person name="Hori S."/>
            <person name="Arai W."/>
            <person name="Tsubouchi T."/>
            <person name="Morono Y."/>
            <person name="Uchiyama I."/>
            <person name="Ito T."/>
            <person name="Fujiyama A."/>
            <person name="Inagaki F."/>
            <person name="Takami H."/>
        </authorList>
    </citation>
    <scope>NUCLEOTIDE SEQUENCE</scope>
    <source>
        <strain evidence="2">Expedition CK06-06</strain>
    </source>
</reference>
<organism evidence="2">
    <name type="scientific">marine sediment metagenome</name>
    <dbReference type="NCBI Taxonomy" id="412755"/>
    <lineage>
        <taxon>unclassified sequences</taxon>
        <taxon>metagenomes</taxon>
        <taxon>ecological metagenomes</taxon>
    </lineage>
</organism>